<dbReference type="RefSeq" id="WP_088649056.1">
    <property type="nucleotide sequence ID" value="NZ_AQQR01000002.1"/>
</dbReference>
<evidence type="ECO:0000256" key="1">
    <source>
        <dbReference type="ARBA" id="ARBA00010577"/>
    </source>
</evidence>
<comment type="function">
    <text evidence="4 5">Required for flagellar hook formation. May act as a scaffolding protein.</text>
</comment>
<keyword evidence="9" id="KW-1185">Reference proteome</keyword>
<evidence type="ECO:0000313" key="8">
    <source>
        <dbReference type="EMBL" id="OWU75871.1"/>
    </source>
</evidence>
<organism evidence="8 9">
    <name type="scientific">Marinibacterium profundimaris</name>
    <dbReference type="NCBI Taxonomy" id="1679460"/>
    <lineage>
        <taxon>Bacteria</taxon>
        <taxon>Pseudomonadati</taxon>
        <taxon>Pseudomonadota</taxon>
        <taxon>Alphaproteobacteria</taxon>
        <taxon>Rhodobacterales</taxon>
        <taxon>Paracoccaceae</taxon>
        <taxon>Marinibacterium</taxon>
    </lineage>
</organism>
<dbReference type="GO" id="GO:0044781">
    <property type="term" value="P:bacterial-type flagellum organization"/>
    <property type="evidence" value="ECO:0007669"/>
    <property type="project" value="UniProtKB-UniRule"/>
</dbReference>
<dbReference type="Proteomes" id="UP000215377">
    <property type="component" value="Unassembled WGS sequence"/>
</dbReference>
<feature type="domain" description="FlgD/Vpr Ig-like" evidence="7">
    <location>
        <begin position="114"/>
        <end position="180"/>
    </location>
</feature>
<comment type="similarity">
    <text evidence="1 5">Belongs to the FlgD family.</text>
</comment>
<reference evidence="8 9" key="1">
    <citation type="submission" date="2013-04" db="EMBL/GenBank/DDBJ databases">
        <title>Oceanicola sp. 22II1-22F33 Genome Sequencing.</title>
        <authorList>
            <person name="Lai Q."/>
            <person name="Li G."/>
            <person name="Shao Z."/>
        </authorList>
    </citation>
    <scope>NUCLEOTIDE SEQUENCE [LARGE SCALE GENOMIC DNA]</scope>
    <source>
        <strain evidence="8 9">22II1-22F33</strain>
    </source>
</reference>
<dbReference type="InterPro" id="IPR005648">
    <property type="entry name" value="FlgD"/>
</dbReference>
<proteinExistence type="inferred from homology"/>
<dbReference type="AlphaFoldDB" id="A0A225NN02"/>
<feature type="chain" id="PRO_5012646443" description="Basal-body rod modification protein FlgD" evidence="6">
    <location>
        <begin position="20"/>
        <end position="230"/>
    </location>
</feature>
<dbReference type="OrthoDB" id="9785233at2"/>
<evidence type="ECO:0000256" key="5">
    <source>
        <dbReference type="RuleBase" id="RU362076"/>
    </source>
</evidence>
<evidence type="ECO:0000256" key="6">
    <source>
        <dbReference type="SAM" id="SignalP"/>
    </source>
</evidence>
<evidence type="ECO:0000256" key="4">
    <source>
        <dbReference type="ARBA" id="ARBA00024746"/>
    </source>
</evidence>
<protein>
    <recommendedName>
        <fullName evidence="2 5">Basal-body rod modification protein FlgD</fullName>
    </recommendedName>
</protein>
<evidence type="ECO:0000256" key="2">
    <source>
        <dbReference type="ARBA" id="ARBA00016013"/>
    </source>
</evidence>
<keyword evidence="6" id="KW-0732">Signal</keyword>
<evidence type="ECO:0000256" key="3">
    <source>
        <dbReference type="ARBA" id="ARBA00022795"/>
    </source>
</evidence>
<gene>
    <name evidence="8" type="ORF">ATO3_06715</name>
</gene>
<evidence type="ECO:0000259" key="7">
    <source>
        <dbReference type="Pfam" id="PF13860"/>
    </source>
</evidence>
<dbReference type="InterPro" id="IPR025965">
    <property type="entry name" value="FlgD/Vpr_Ig-like"/>
</dbReference>
<dbReference type="Pfam" id="PF13860">
    <property type="entry name" value="FlgD_ig"/>
    <property type="match status" value="1"/>
</dbReference>
<evidence type="ECO:0000313" key="9">
    <source>
        <dbReference type="Proteomes" id="UP000215377"/>
    </source>
</evidence>
<dbReference type="Gene3D" id="2.60.40.4070">
    <property type="match status" value="1"/>
</dbReference>
<keyword evidence="3 5" id="KW-1005">Bacterial flagellum biogenesis</keyword>
<accession>A0A225NN02</accession>
<sequence>MSDLATSSAFSLATPPASAATNTTTTTSEATLSSDFETFLKMLTAQARYQDPLEPLDSTEYASQLAQFSMVEQQVLTNENLGIVQTQIAMTNMELLSGMIGLEARSDAGAYYDGQPISITPNPAAASDTVYLVVYNSQGMEVDRRVLPVSAEPVNWNGVTRDGIPLPEGQYRFHVESWADDEKLLDEAALTYSEIEEAQALDGRTVVILKGGIQVDSSAITGLRQPPDDT</sequence>
<feature type="signal peptide" evidence="6">
    <location>
        <begin position="1"/>
        <end position="19"/>
    </location>
</feature>
<comment type="caution">
    <text evidence="8">The sequence shown here is derived from an EMBL/GenBank/DDBJ whole genome shotgun (WGS) entry which is preliminary data.</text>
</comment>
<dbReference type="Pfam" id="PF03963">
    <property type="entry name" value="FlgD"/>
    <property type="match status" value="1"/>
</dbReference>
<name>A0A225NN02_9RHOB</name>
<dbReference type="EMBL" id="AQQR01000002">
    <property type="protein sequence ID" value="OWU75871.1"/>
    <property type="molecule type" value="Genomic_DNA"/>
</dbReference>
<dbReference type="NCBIfam" id="NF009453">
    <property type="entry name" value="PRK12813.1"/>
    <property type="match status" value="1"/>
</dbReference>